<organism evidence="1 2">
    <name type="scientific">Panagrolaimus sp. PS1159</name>
    <dbReference type="NCBI Taxonomy" id="55785"/>
    <lineage>
        <taxon>Eukaryota</taxon>
        <taxon>Metazoa</taxon>
        <taxon>Ecdysozoa</taxon>
        <taxon>Nematoda</taxon>
        <taxon>Chromadorea</taxon>
        <taxon>Rhabditida</taxon>
        <taxon>Tylenchina</taxon>
        <taxon>Panagrolaimomorpha</taxon>
        <taxon>Panagrolaimoidea</taxon>
        <taxon>Panagrolaimidae</taxon>
        <taxon>Panagrolaimus</taxon>
    </lineage>
</organism>
<reference evidence="2" key="1">
    <citation type="submission" date="2022-11" db="UniProtKB">
        <authorList>
            <consortium name="WormBaseParasite"/>
        </authorList>
    </citation>
    <scope>IDENTIFICATION</scope>
</reference>
<protein>
    <submittedName>
        <fullName evidence="2">PHD-type domain-containing protein</fullName>
    </submittedName>
</protein>
<evidence type="ECO:0000313" key="1">
    <source>
        <dbReference type="Proteomes" id="UP000887580"/>
    </source>
</evidence>
<proteinExistence type="predicted"/>
<evidence type="ECO:0000313" key="2">
    <source>
        <dbReference type="WBParaSite" id="PS1159_v2.g15195.t1"/>
    </source>
</evidence>
<sequence length="1376" mass="156814">MSQKGVKTPFLSSSSKKNLPTSSDSTKLPKKSLKRPLRDSSSPEINENDDENSCEIIFDKSDTIKPSKAKKAKKVAVVNSDSEVFEDDDVPKKNKSVDSNKKESKKAKKPAAAIDDDDEDFLTLDEDVSSLPSESKKKNKKQTPSKRNSIDETDVGPSSQPKKPNTDKKNGEGSTAALGDKTLSQNPKKKKSETPKNVNTLEKAFAKSNPERFFKPKETKNDDDAESESVSDASEILPPKKKKSTGNETSKKHKNSDDSSSEMEDIEPLPPKFNKVKSTDKADKKKKSNSKKAKKSVSVKDSDESSSDTEIMPPKPKKSAETKDKIEKSKKKKSTEGETNREKPEPKKAKKVLDIKESGDSSSSIENVRRKPKKKTKTPANSNENTMDIVFDKSDGGASSSKTKKAKASTDKTSSFLKPATDKSSPKESKKKVAAPSSAKKSTQQSIFGFCTVQSPAVAPNIDEKVKAKELYDDALKALGKSQHTAFKQIIRSAQKLSDSAIETIESECFKFAVYKHRKNSEDFDENENKFNRMLWKFTNNICEDTSITNSKPFPDLKYAMESSQYYNLFGSCLAISQFFVSFPTFLDSSLKFSAKDLLTAVMTGAEGYHKLTGEILADFLHAFSIYEWFNKDYKFFSTNLRDVKWSATSASEICKVFLLKDISPLIRPLTKTQDEKLYDLLKNNKADLEKKFADLNLKLPPFDENLAAEFMVKDFHELSPKQQIQIFEYLIELFMVDYFFVRQYDPEECKIFPKEKIDAMKKEHQDMVIAHANMKREEKRRGKEEKRPDHLYFRKKKKLESDILHAERRTTLNKLHSALKPLPITLGYDRFHRRYYLFPNSLNRGIYIEEFCSISINEETQFENDPIAAGLEKLTIETARKPLKTSLWYHVSTKEEFEEIKAILSKKGIRENALFEAISQNEALISSTFNALPQLRSLKFNENETELLILKAAINKVLNKAEKHSLIHFSQKYDELIDKVLAAESFEELRGAIVSSTSAILPCAFPLFAAGVKFFRITSWIRFAELSKSYSQMHALLLILHNKIRTDNLFGSTLCPRCDVRIDRSKNKVISCCMCYVFIHFKCHDTFTETEPSPSEPQWICEKCKKPEVIEEEEQIANEEDDEVLEIKPKSIIIGHKYLRATKARVIKEDTVSIESSSRGSSRNSVWENTTTRSLRPRNNTKNYAEKSDSFYVPEKNKLKTKNLAPPPPPREKKVVEEEIQEHYDNFCSDYRIFSSLRQVKFDACDNSECTLDLLKKYLYKFKKVEQLDEAFRNLLVAANFHFKHNTRKLDEIQRHFADFFGEEFVTDNDEETEEEEKEGGSEAEEDGDEDDSDIKVIDEEEEEGNDSDIEIIGSDNDKEEENGNGKVVEEEDDE</sequence>
<dbReference type="WBParaSite" id="PS1159_v2.g15195.t1">
    <property type="protein sequence ID" value="PS1159_v2.g15195.t1"/>
    <property type="gene ID" value="PS1159_v2.g15195"/>
</dbReference>
<accession>A0AC35F9H3</accession>
<name>A0AC35F9H3_9BILA</name>
<dbReference type="Proteomes" id="UP000887580">
    <property type="component" value="Unplaced"/>
</dbReference>